<feature type="domain" description="ABC transporter" evidence="11">
    <location>
        <begin position="1123"/>
        <end position="1375"/>
    </location>
</feature>
<dbReference type="PANTHER" id="PTHR24223:SF415">
    <property type="entry name" value="FI20190P1"/>
    <property type="match status" value="1"/>
</dbReference>
<feature type="region of interest" description="Disordered" evidence="9">
    <location>
        <begin position="775"/>
        <end position="811"/>
    </location>
</feature>
<keyword evidence="14" id="KW-1185">Reference proteome</keyword>
<dbReference type="InterPro" id="IPR027417">
    <property type="entry name" value="P-loop_NTPase"/>
</dbReference>
<dbReference type="CDD" id="cd03250">
    <property type="entry name" value="ABCC_MRP_domain1"/>
    <property type="match status" value="1"/>
</dbReference>
<sequence>MSIPFWRPKPYPPEIFEDQPIPWSDANIFSKLFLEWITPTVKAAWSRDIKVDDLYDLTPDLQSKLLGDELETNFMKREPPSVRSRKYKAKMDNGATGRSADSANSERTPLLSNGSQVGARYDGHQQNTFQGKHAIIENDRKYDQSLFKAIYFTVRKQWWSLIFIKLVAIGIRTCLPLVMKILIEQISLSHKWHQAIKSGKSTNALTPPKSLEYMISVGVGMWIMHMVAMVLLMYNFWRGRLIGRRITSALTAMISRKAKRLSGKSRLEMTNGRITNMVSVDQAFILRTAQQSNEIVCLPVQVGASTVILVWQLGYSAYVGLAVILLTGPLKVWMFKYISALQKSQNEIIDQRVKLLSEILINIRAVKLYAYESWFGQKISGMRKNEMTKFQQNNLVKSTMSSLMNFLPTLAAIATFITYATMGHKLNAAIIFSSLQFYSNIRTPISILPDNLTDLSRAWVGLNRIGDLLRAEELDSDIDINTEYDYAIDVNADFRFETAAPEVAKGKAKDTNDNNQTKTSIKVDNKGLRNAIFFGAKLNNSAVSSDDAPEGDQNTFRLTDIDIKIPKGSLVCIVGRIGTGKTALLSGLINEMKRTKGYVRFGGTVSYVPQQAWIQSGTIRENITFSVAPENVDLERVETIIDACALRRDIEGLSYGDLTKIGERGITLSGGQRQRICIARAAYENSDIVLLDDPLSAVDANVGHHLLENCLFNGPMSDRTRILVTHHFDVLPKADLILVMDRDILGNGRIIQKGTFEKLMQEEGTFKALFTQYGTPRSQAQPLDAEETPSDTERSIESPIDHSDKKDKMTKESNKLILDEDKAEGVVESAVYFNYMKSIRSPFLLVICVVMMVLAQVATVINSLFLGYWSENHFKGLSQSAYMGIYNGLGIAMAIFTWNATFFMNWAGIRASYDMFSRAWKGVMRSPTSWHDRTPTGRIINRLSKDVEILDQDIASIWHKVLRSALGVIGSFGLILCTYPQATFVFLPILAYDFLYIRLFRQSTRELNRLLPILRSDVYTNLGEQLTGLPIIRVFKQQELFERKMEQSVDAHMSAVIMGGFTQGAWLGIRLSVANNLLVLTVVIFGIVYRKSISAAEFGVVLNYIIIVGSSMNGLVVDAVFAEQLMNTVERVQYYTELPSEETSNNSSDPGPGDSWPNQGRISFKNVDCDIDLSAGKSSIIQALFRTVEVRGGNIEIDGIDLRSLGLDTLRQRLSIIPQDAFLFSGTIRENIDPTGSYSDDRLNDALNLIYRDSDGSSSVLRDKFRLDALLTSEGSNFSAGEKQLLALIRALVKRSKILLLDEATSSVDPETDALIQRIIQTEFSDITLISIAHRLQTVAYYDRILVIDEGQMAEFDEPLKLFDRPDSIFKNLCMKKNISKSELLRISKGAKSSGN</sequence>
<dbReference type="GO" id="GO:0016020">
    <property type="term" value="C:membrane"/>
    <property type="evidence" value="ECO:0007669"/>
    <property type="project" value="UniProtKB-SubCell"/>
</dbReference>
<evidence type="ECO:0000256" key="3">
    <source>
        <dbReference type="ARBA" id="ARBA00022692"/>
    </source>
</evidence>
<keyword evidence="7 10" id="KW-1133">Transmembrane helix</keyword>
<dbReference type="SMART" id="SM00382">
    <property type="entry name" value="AAA"/>
    <property type="match status" value="2"/>
</dbReference>
<dbReference type="PROSITE" id="PS50929">
    <property type="entry name" value="ABC_TM1F"/>
    <property type="match status" value="2"/>
</dbReference>
<dbReference type="InterPro" id="IPR003439">
    <property type="entry name" value="ABC_transporter-like_ATP-bd"/>
</dbReference>
<feature type="domain" description="ABC transmembrane type-1" evidence="12">
    <location>
        <begin position="846"/>
        <end position="1124"/>
    </location>
</feature>
<feature type="region of interest" description="Disordered" evidence="9">
    <location>
        <begin position="85"/>
        <end position="109"/>
    </location>
</feature>
<evidence type="ECO:0000256" key="2">
    <source>
        <dbReference type="ARBA" id="ARBA00022448"/>
    </source>
</evidence>
<feature type="transmembrane region" description="Helical" evidence="10">
    <location>
        <begin position="1067"/>
        <end position="1089"/>
    </location>
</feature>
<dbReference type="GO" id="GO:0140359">
    <property type="term" value="F:ABC-type transporter activity"/>
    <property type="evidence" value="ECO:0007669"/>
    <property type="project" value="InterPro"/>
</dbReference>
<feature type="transmembrane region" description="Helical" evidence="10">
    <location>
        <begin position="213"/>
        <end position="237"/>
    </location>
</feature>
<keyword evidence="2" id="KW-0813">Transport</keyword>
<gene>
    <name evidence="13" type="ORF">L201_007892</name>
</gene>
<accession>A0AAX4K731</accession>
<feature type="domain" description="ABC transmembrane type-1" evidence="12">
    <location>
        <begin position="161"/>
        <end position="457"/>
    </location>
</feature>
<dbReference type="Proteomes" id="UP001355207">
    <property type="component" value="Chromosome 11"/>
</dbReference>
<evidence type="ECO:0000256" key="9">
    <source>
        <dbReference type="SAM" id="MobiDB-lite"/>
    </source>
</evidence>
<keyword evidence="3 10" id="KW-0812">Transmembrane</keyword>
<dbReference type="GO" id="GO:0016887">
    <property type="term" value="F:ATP hydrolysis activity"/>
    <property type="evidence" value="ECO:0007669"/>
    <property type="project" value="InterPro"/>
</dbReference>
<keyword evidence="8 10" id="KW-0472">Membrane</keyword>
<evidence type="ECO:0000256" key="5">
    <source>
        <dbReference type="ARBA" id="ARBA00022741"/>
    </source>
</evidence>
<dbReference type="GeneID" id="91098560"/>
<dbReference type="Pfam" id="PF00005">
    <property type="entry name" value="ABC_tran"/>
    <property type="match status" value="2"/>
</dbReference>
<feature type="transmembrane region" description="Helical" evidence="10">
    <location>
        <begin position="1101"/>
        <end position="1122"/>
    </location>
</feature>
<evidence type="ECO:0000259" key="11">
    <source>
        <dbReference type="PROSITE" id="PS50893"/>
    </source>
</evidence>
<dbReference type="RefSeq" id="XP_066079691.1">
    <property type="nucleotide sequence ID" value="XM_066223594.1"/>
</dbReference>
<evidence type="ECO:0000256" key="10">
    <source>
        <dbReference type="SAM" id="Phobius"/>
    </source>
</evidence>
<dbReference type="FunFam" id="3.40.50.300:FF:000997">
    <property type="entry name" value="Multidrug resistance-associated protein 1"/>
    <property type="match status" value="1"/>
</dbReference>
<dbReference type="SUPFAM" id="SSF52540">
    <property type="entry name" value="P-loop containing nucleoside triphosphate hydrolases"/>
    <property type="match status" value="2"/>
</dbReference>
<dbReference type="Pfam" id="PF00664">
    <property type="entry name" value="ABC_membrane"/>
    <property type="match status" value="2"/>
</dbReference>
<evidence type="ECO:0000256" key="8">
    <source>
        <dbReference type="ARBA" id="ARBA00023136"/>
    </source>
</evidence>
<dbReference type="Gene3D" id="1.20.1560.10">
    <property type="entry name" value="ABC transporter type 1, transmembrane domain"/>
    <property type="match status" value="2"/>
</dbReference>
<feature type="transmembrane region" description="Helical" evidence="10">
    <location>
        <begin position="843"/>
        <end position="865"/>
    </location>
</feature>
<dbReference type="FunFam" id="1.20.1560.10:FF:000013">
    <property type="entry name" value="ABC transporter C family member 2"/>
    <property type="match status" value="1"/>
</dbReference>
<evidence type="ECO:0008006" key="15">
    <source>
        <dbReference type="Google" id="ProtNLM"/>
    </source>
</evidence>
<evidence type="ECO:0000256" key="7">
    <source>
        <dbReference type="ARBA" id="ARBA00022989"/>
    </source>
</evidence>
<evidence type="ECO:0000313" key="14">
    <source>
        <dbReference type="Proteomes" id="UP001355207"/>
    </source>
</evidence>
<comment type="subcellular location">
    <subcellularLocation>
        <location evidence="1">Membrane</location>
        <topology evidence="1">Multi-pass membrane protein</topology>
    </subcellularLocation>
</comment>
<dbReference type="CDD" id="cd18597">
    <property type="entry name" value="ABC_6TM_YOR1_D1_like"/>
    <property type="match status" value="1"/>
</dbReference>
<evidence type="ECO:0000256" key="4">
    <source>
        <dbReference type="ARBA" id="ARBA00022737"/>
    </source>
</evidence>
<name>A0AAX4K731_9TREE</name>
<organism evidence="13 14">
    <name type="scientific">Kwoniella dendrophila CBS 6074</name>
    <dbReference type="NCBI Taxonomy" id="1295534"/>
    <lineage>
        <taxon>Eukaryota</taxon>
        <taxon>Fungi</taxon>
        <taxon>Dikarya</taxon>
        <taxon>Basidiomycota</taxon>
        <taxon>Agaricomycotina</taxon>
        <taxon>Tremellomycetes</taxon>
        <taxon>Tremellales</taxon>
        <taxon>Cryptococcaceae</taxon>
        <taxon>Kwoniella</taxon>
    </lineage>
</organism>
<evidence type="ECO:0000259" key="12">
    <source>
        <dbReference type="PROSITE" id="PS50929"/>
    </source>
</evidence>
<dbReference type="InterPro" id="IPR036640">
    <property type="entry name" value="ABC1_TM_sf"/>
</dbReference>
<dbReference type="SUPFAM" id="SSF90123">
    <property type="entry name" value="ABC transporter transmembrane region"/>
    <property type="match status" value="2"/>
</dbReference>
<dbReference type="EMBL" id="CP144108">
    <property type="protein sequence ID" value="WWC92929.1"/>
    <property type="molecule type" value="Genomic_DNA"/>
</dbReference>
<keyword evidence="4" id="KW-0677">Repeat</keyword>
<feature type="domain" description="ABC transporter" evidence="11">
    <location>
        <begin position="543"/>
        <end position="772"/>
    </location>
</feature>
<protein>
    <recommendedName>
        <fullName evidence="15">P-loop containing nucleoside triphosphate hydrolase protein</fullName>
    </recommendedName>
</protein>
<dbReference type="PROSITE" id="PS50893">
    <property type="entry name" value="ABC_TRANSPORTER_2"/>
    <property type="match status" value="2"/>
</dbReference>
<dbReference type="InterPro" id="IPR003593">
    <property type="entry name" value="AAA+_ATPase"/>
</dbReference>
<evidence type="ECO:0000256" key="1">
    <source>
        <dbReference type="ARBA" id="ARBA00004141"/>
    </source>
</evidence>
<evidence type="ECO:0000256" key="6">
    <source>
        <dbReference type="ARBA" id="ARBA00022840"/>
    </source>
</evidence>
<feature type="transmembrane region" description="Helical" evidence="10">
    <location>
        <begin position="317"/>
        <end position="335"/>
    </location>
</feature>
<dbReference type="InterPro" id="IPR017871">
    <property type="entry name" value="ABC_transporter-like_CS"/>
</dbReference>
<evidence type="ECO:0000313" key="13">
    <source>
        <dbReference type="EMBL" id="WWC92929.1"/>
    </source>
</evidence>
<feature type="transmembrane region" description="Helical" evidence="10">
    <location>
        <begin position="885"/>
        <end position="908"/>
    </location>
</feature>
<keyword evidence="5" id="KW-0547">Nucleotide-binding</keyword>
<dbReference type="FunFam" id="3.40.50.300:FF:000163">
    <property type="entry name" value="Multidrug resistance-associated protein member 4"/>
    <property type="match status" value="1"/>
</dbReference>
<feature type="compositionally biased region" description="Polar residues" evidence="9">
    <location>
        <begin position="99"/>
        <end position="109"/>
    </location>
</feature>
<reference evidence="13 14" key="1">
    <citation type="submission" date="2024-01" db="EMBL/GenBank/DDBJ databases">
        <title>Comparative genomics of Cryptococcus and Kwoniella reveals pathogenesis evolution and contrasting modes of karyotype evolution via chromosome fusion or intercentromeric recombination.</title>
        <authorList>
            <person name="Coelho M.A."/>
            <person name="David-Palma M."/>
            <person name="Shea T."/>
            <person name="Bowers K."/>
            <person name="McGinley-Smith S."/>
            <person name="Mohammad A.W."/>
            <person name="Gnirke A."/>
            <person name="Yurkov A.M."/>
            <person name="Nowrousian M."/>
            <person name="Sun S."/>
            <person name="Cuomo C.A."/>
            <person name="Heitman J."/>
        </authorList>
    </citation>
    <scope>NUCLEOTIDE SEQUENCE [LARGE SCALE GENOMIC DNA]</scope>
    <source>
        <strain evidence="13 14">CBS 6074</strain>
    </source>
</reference>
<dbReference type="Gene3D" id="3.40.50.300">
    <property type="entry name" value="P-loop containing nucleotide triphosphate hydrolases"/>
    <property type="match status" value="2"/>
</dbReference>
<feature type="transmembrane region" description="Helical" evidence="10">
    <location>
        <begin position="965"/>
        <end position="991"/>
    </location>
</feature>
<dbReference type="GO" id="GO:0005524">
    <property type="term" value="F:ATP binding"/>
    <property type="evidence" value="ECO:0007669"/>
    <property type="project" value="UniProtKB-KW"/>
</dbReference>
<keyword evidence="6" id="KW-0067">ATP-binding</keyword>
<feature type="transmembrane region" description="Helical" evidence="10">
    <location>
        <begin position="158"/>
        <end position="183"/>
    </location>
</feature>
<dbReference type="PROSITE" id="PS00211">
    <property type="entry name" value="ABC_TRANSPORTER_1"/>
    <property type="match status" value="2"/>
</dbReference>
<dbReference type="CDD" id="cd03244">
    <property type="entry name" value="ABCC_MRP_domain2"/>
    <property type="match status" value="1"/>
</dbReference>
<dbReference type="InterPro" id="IPR011527">
    <property type="entry name" value="ABC1_TM_dom"/>
</dbReference>
<proteinExistence type="predicted"/>
<feature type="compositionally biased region" description="Basic and acidic residues" evidence="9">
    <location>
        <begin position="791"/>
        <end position="811"/>
    </location>
</feature>
<dbReference type="PANTHER" id="PTHR24223">
    <property type="entry name" value="ATP-BINDING CASSETTE SUB-FAMILY C"/>
    <property type="match status" value="1"/>
</dbReference>
<dbReference type="InterPro" id="IPR050173">
    <property type="entry name" value="ABC_transporter_C-like"/>
</dbReference>